<evidence type="ECO:0000313" key="7">
    <source>
        <dbReference type="EMBL" id="RSU11266.1"/>
    </source>
</evidence>
<keyword evidence="8" id="KW-1185">Reference proteome</keyword>
<accession>A0A430AT96</accession>
<keyword evidence="4" id="KW-0456">Lyase</keyword>
<dbReference type="NCBIfam" id="TIGR04350">
    <property type="entry name" value="C_S_lyase_PatB"/>
    <property type="match status" value="1"/>
</dbReference>
<dbReference type="Gene3D" id="3.90.1150.10">
    <property type="entry name" value="Aspartate Aminotransferase, domain 1"/>
    <property type="match status" value="1"/>
</dbReference>
<reference evidence="7 8" key="1">
    <citation type="submission" date="2017-05" db="EMBL/GenBank/DDBJ databases">
        <title>Vagococcus spp. assemblies.</title>
        <authorList>
            <person name="Gulvik C.A."/>
        </authorList>
    </citation>
    <scope>NUCLEOTIDE SEQUENCE [LARGE SCALE GENOMIC DNA]</scope>
    <source>
        <strain evidence="7 8">CCUG 51432</strain>
    </source>
</reference>
<dbReference type="PANTHER" id="PTHR43525">
    <property type="entry name" value="PROTEIN MALY"/>
    <property type="match status" value="1"/>
</dbReference>
<dbReference type="InterPro" id="IPR015424">
    <property type="entry name" value="PyrdxlP-dep_Trfase"/>
</dbReference>
<dbReference type="GO" id="GO:0047804">
    <property type="term" value="F:cysteine-S-conjugate beta-lyase activity"/>
    <property type="evidence" value="ECO:0007669"/>
    <property type="project" value="UniProtKB-EC"/>
</dbReference>
<dbReference type="InterPro" id="IPR015421">
    <property type="entry name" value="PyrdxlP-dep_Trfase_major"/>
</dbReference>
<dbReference type="OrthoDB" id="9802872at2"/>
<evidence type="ECO:0000256" key="5">
    <source>
        <dbReference type="ARBA" id="ARBA00037974"/>
    </source>
</evidence>
<dbReference type="InterPro" id="IPR051798">
    <property type="entry name" value="Class-II_PLP-Dep_Aminotrans"/>
</dbReference>
<sequence>MTYDFKTTINRLSQGSAKWQQMIELNPEIQEEVVPYSVADVDLPHPPELINGLQEYIQEMIFGYTGLTNTYLETVVNWFERHHQWKISPEDIVPSPGVVSALFNAVKAYTRIGDSVLIISPVYYPFRNAILKSGRQVLSSSLLEIEGEYTIDFTDLETKASQPDVGLLLFCSPHNPVGRVWKKEELEKVDEICRKHNVILISDEIHFDLILPGHQHTVFSTLSPETSKNTVVFTAPSKTFNLAGLQTANVIITNPQLRQAFIDQQSRDGFHMLNCIGPKACEIMYQHGDPWLKEFLALSEHNRQLFTEYITEHLPMIKLTPLEGTYLQWFDCRALQMSDEDLDSFLIKDCQLILDAGHIFGPEGSGYQRINLACSTEKLQAGLQRLKTAVSQHSSN</sequence>
<dbReference type="AlphaFoldDB" id="A0A430AT96"/>
<dbReference type="CDD" id="cd00609">
    <property type="entry name" value="AAT_like"/>
    <property type="match status" value="1"/>
</dbReference>
<dbReference type="SUPFAM" id="SSF53383">
    <property type="entry name" value="PLP-dependent transferases"/>
    <property type="match status" value="1"/>
</dbReference>
<dbReference type="EC" id="4.4.1.13" evidence="2"/>
<name>A0A430AT96_9ENTE</name>
<evidence type="ECO:0000256" key="1">
    <source>
        <dbReference type="ARBA" id="ARBA00001933"/>
    </source>
</evidence>
<dbReference type="Pfam" id="PF00155">
    <property type="entry name" value="Aminotran_1_2"/>
    <property type="match status" value="1"/>
</dbReference>
<feature type="domain" description="Aminotransferase class I/classII large" evidence="6">
    <location>
        <begin position="62"/>
        <end position="386"/>
    </location>
</feature>
<comment type="cofactor">
    <cofactor evidence="1">
        <name>pyridoxal 5'-phosphate</name>
        <dbReference type="ChEBI" id="CHEBI:597326"/>
    </cofactor>
</comment>
<protein>
    <recommendedName>
        <fullName evidence="2">cysteine-S-conjugate beta-lyase</fullName>
        <ecNumber evidence="2">4.4.1.13</ecNumber>
    </recommendedName>
</protein>
<dbReference type="EMBL" id="NGKA01000011">
    <property type="protein sequence ID" value="RSU11266.1"/>
    <property type="molecule type" value="Genomic_DNA"/>
</dbReference>
<dbReference type="GO" id="GO:0030170">
    <property type="term" value="F:pyridoxal phosphate binding"/>
    <property type="evidence" value="ECO:0007669"/>
    <property type="project" value="InterPro"/>
</dbReference>
<dbReference type="PANTHER" id="PTHR43525:SF1">
    <property type="entry name" value="PROTEIN MALY"/>
    <property type="match status" value="1"/>
</dbReference>
<dbReference type="InterPro" id="IPR015422">
    <property type="entry name" value="PyrdxlP-dep_Trfase_small"/>
</dbReference>
<organism evidence="7 8">
    <name type="scientific">Vagococcus elongatus</name>
    <dbReference type="NCBI Taxonomy" id="180344"/>
    <lineage>
        <taxon>Bacteria</taxon>
        <taxon>Bacillati</taxon>
        <taxon>Bacillota</taxon>
        <taxon>Bacilli</taxon>
        <taxon>Lactobacillales</taxon>
        <taxon>Enterococcaceae</taxon>
        <taxon>Vagococcus</taxon>
    </lineage>
</organism>
<dbReference type="InterPro" id="IPR004839">
    <property type="entry name" value="Aminotransferase_I/II_large"/>
</dbReference>
<dbReference type="Gene3D" id="3.40.640.10">
    <property type="entry name" value="Type I PLP-dependent aspartate aminotransferase-like (Major domain)"/>
    <property type="match status" value="1"/>
</dbReference>
<dbReference type="Proteomes" id="UP000287605">
    <property type="component" value="Unassembled WGS sequence"/>
</dbReference>
<keyword evidence="3" id="KW-0663">Pyridoxal phosphate</keyword>
<gene>
    <name evidence="7" type="ORF">CBF29_08130</name>
</gene>
<evidence type="ECO:0000256" key="2">
    <source>
        <dbReference type="ARBA" id="ARBA00012224"/>
    </source>
</evidence>
<dbReference type="InterPro" id="IPR027619">
    <property type="entry name" value="C-S_lyase_PatB-like"/>
</dbReference>
<comment type="similarity">
    <text evidence="5">Belongs to the class-II pyridoxal-phosphate-dependent aminotransferase family. MalY/PatB cystathionine beta-lyase subfamily.</text>
</comment>
<comment type="caution">
    <text evidence="7">The sequence shown here is derived from an EMBL/GenBank/DDBJ whole genome shotgun (WGS) entry which is preliminary data.</text>
</comment>
<evidence type="ECO:0000313" key="8">
    <source>
        <dbReference type="Proteomes" id="UP000287605"/>
    </source>
</evidence>
<dbReference type="RefSeq" id="WP_126809267.1">
    <property type="nucleotide sequence ID" value="NZ_NGKA01000011.1"/>
</dbReference>
<evidence type="ECO:0000256" key="4">
    <source>
        <dbReference type="ARBA" id="ARBA00023239"/>
    </source>
</evidence>
<proteinExistence type="inferred from homology"/>
<evidence type="ECO:0000256" key="3">
    <source>
        <dbReference type="ARBA" id="ARBA00022898"/>
    </source>
</evidence>
<evidence type="ECO:0000259" key="6">
    <source>
        <dbReference type="Pfam" id="PF00155"/>
    </source>
</evidence>